<dbReference type="Pfam" id="PF14727">
    <property type="entry name" value="PHTB1_N"/>
    <property type="match status" value="1"/>
</dbReference>
<feature type="domain" description="PTHB1 GAE" evidence="2">
    <location>
        <begin position="225"/>
        <end position="307"/>
    </location>
</feature>
<evidence type="ECO:0000259" key="1">
    <source>
        <dbReference type="Pfam" id="PF14727"/>
    </source>
</evidence>
<dbReference type="GO" id="GO:0034464">
    <property type="term" value="C:BBSome"/>
    <property type="evidence" value="ECO:0007669"/>
    <property type="project" value="InterPro"/>
</dbReference>
<accession>A0A0J7KRX1</accession>
<dbReference type="OrthoDB" id="10262646at2759"/>
<evidence type="ECO:0000259" key="4">
    <source>
        <dbReference type="Pfam" id="PF23339"/>
    </source>
</evidence>
<dbReference type="EMBL" id="LBMM01003852">
    <property type="protein sequence ID" value="KMQ93051.1"/>
    <property type="molecule type" value="Genomic_DNA"/>
</dbReference>
<feature type="domain" description="PTHB1 C-terminal helix bundle" evidence="4">
    <location>
        <begin position="405"/>
        <end position="459"/>
    </location>
</feature>
<feature type="domain" description="PTHB1 platform" evidence="3">
    <location>
        <begin position="311"/>
        <end position="346"/>
    </location>
</feature>
<gene>
    <name evidence="5" type="ORF">RF55_6886</name>
</gene>
<dbReference type="GO" id="GO:0016020">
    <property type="term" value="C:membrane"/>
    <property type="evidence" value="ECO:0007669"/>
    <property type="project" value="TreeGrafter"/>
</dbReference>
<proteinExistence type="predicted"/>
<evidence type="ECO:0000259" key="3">
    <source>
        <dbReference type="Pfam" id="PF23337"/>
    </source>
</evidence>
<dbReference type="Pfam" id="PF23339">
    <property type="entry name" value="PTHB1_CtH"/>
    <property type="match status" value="1"/>
</dbReference>
<dbReference type="AlphaFoldDB" id="A0A0J7KRX1"/>
<dbReference type="GO" id="GO:0060271">
    <property type="term" value="P:cilium assembly"/>
    <property type="evidence" value="ECO:0007669"/>
    <property type="project" value="TreeGrafter"/>
</dbReference>
<sequence length="482" mass="53897">MAEFGSKDHSEGPKNLEPDWSYNIGEAVLDIDTVTLSSFEVGILVLGEKNLYCLKDNCVSLNYAKRLEYKALCFQAYVIEPDGKLMVLVIADTSTLMIYEGTTLKWSAQLPLTPVAVTRAHFQHLDGVIVVLSEEGQLEACYLGSEPSLFIAPPLHRRGYDYVAAEDELTELRKLAKRNKTSGNQLTDVTMDAELIISVTVSLDLEPCSRGNRDDSKDDTDSRNLMCRITVELSTYTTLRDVQVCVDVSKPFVAEKDCHVISNLCDRHVLRTMIYATADLPALSSDVRITASYETADRGSLRVLQKTAQLPLKMMLRACPPENTSTFTATIKCSEPLVAFNQLFPAQNEIGLLSTQLRNIERRLLRAMRERNTRSLAATGLPFLLESTYRAIFALLDDLAIARADWEEIADASLSAFLRSTSRKSTSHLDAMPTTLSKMTSVKEFAKLKKRLIHAIERLDSYRETTNIPENEQLETGDRAFS</sequence>
<dbReference type="InterPro" id="IPR055364">
    <property type="entry name" value="PTHB1_CtH_dom"/>
</dbReference>
<protein>
    <submittedName>
        <fullName evidence="5">Protein pthb1</fullName>
    </submittedName>
</protein>
<organism evidence="5 6">
    <name type="scientific">Lasius niger</name>
    <name type="common">Black garden ant</name>
    <dbReference type="NCBI Taxonomy" id="67767"/>
    <lineage>
        <taxon>Eukaryota</taxon>
        <taxon>Metazoa</taxon>
        <taxon>Ecdysozoa</taxon>
        <taxon>Arthropoda</taxon>
        <taxon>Hexapoda</taxon>
        <taxon>Insecta</taxon>
        <taxon>Pterygota</taxon>
        <taxon>Neoptera</taxon>
        <taxon>Endopterygota</taxon>
        <taxon>Hymenoptera</taxon>
        <taxon>Apocrita</taxon>
        <taxon>Aculeata</taxon>
        <taxon>Formicoidea</taxon>
        <taxon>Formicidae</taxon>
        <taxon>Formicinae</taxon>
        <taxon>Lasius</taxon>
        <taxon>Lasius</taxon>
    </lineage>
</organism>
<comment type="caution">
    <text evidence="5">The sequence shown here is derived from an EMBL/GenBank/DDBJ whole genome shotgun (WGS) entry which is preliminary data.</text>
</comment>
<dbReference type="PANTHER" id="PTHR20991:SF0">
    <property type="entry name" value="PROTEIN PTHB1"/>
    <property type="match status" value="1"/>
</dbReference>
<dbReference type="InterPro" id="IPR055362">
    <property type="entry name" value="PTHB1_pf_dom"/>
</dbReference>
<dbReference type="InterPro" id="IPR028074">
    <property type="entry name" value="PHTB1_GAE_dom"/>
</dbReference>
<dbReference type="STRING" id="67767.A0A0J7KRX1"/>
<dbReference type="Pfam" id="PF23337">
    <property type="entry name" value="PTHB1_pf"/>
    <property type="match status" value="1"/>
</dbReference>
<dbReference type="Proteomes" id="UP000036403">
    <property type="component" value="Unassembled WGS sequence"/>
</dbReference>
<dbReference type="PaxDb" id="67767-A0A0J7KRX1"/>
<name>A0A0J7KRX1_LASNI</name>
<keyword evidence="6" id="KW-1185">Reference proteome</keyword>
<dbReference type="Pfam" id="PF14728">
    <property type="entry name" value="PTHB1_GAE"/>
    <property type="match status" value="1"/>
</dbReference>
<dbReference type="InterPro" id="IPR026511">
    <property type="entry name" value="PTHB1"/>
</dbReference>
<evidence type="ECO:0000313" key="5">
    <source>
        <dbReference type="EMBL" id="KMQ93051.1"/>
    </source>
</evidence>
<feature type="domain" description="PTHB1 N-terminal" evidence="1">
    <location>
        <begin position="10"/>
        <end position="147"/>
    </location>
</feature>
<dbReference type="PANTHER" id="PTHR20991">
    <property type="entry name" value="PARATHYROID HORMONE-RESPONSIVE B1 GENE"/>
    <property type="match status" value="1"/>
</dbReference>
<evidence type="ECO:0000313" key="6">
    <source>
        <dbReference type="Proteomes" id="UP000036403"/>
    </source>
</evidence>
<dbReference type="InterPro" id="IPR028073">
    <property type="entry name" value="PHTB1_N_dom"/>
</dbReference>
<reference evidence="5 6" key="1">
    <citation type="submission" date="2015-04" db="EMBL/GenBank/DDBJ databases">
        <title>Lasius niger genome sequencing.</title>
        <authorList>
            <person name="Konorov E.A."/>
            <person name="Nikitin M.A."/>
            <person name="Kirill M.V."/>
            <person name="Chang P."/>
        </authorList>
    </citation>
    <scope>NUCLEOTIDE SEQUENCE [LARGE SCALE GENOMIC DNA]</scope>
    <source>
        <tissue evidence="5">Whole</tissue>
    </source>
</reference>
<evidence type="ECO:0000259" key="2">
    <source>
        <dbReference type="Pfam" id="PF14728"/>
    </source>
</evidence>